<evidence type="ECO:0000313" key="7">
    <source>
        <dbReference type="EMBL" id="SCZ81781.1"/>
    </source>
</evidence>
<dbReference type="GO" id="GO:0016491">
    <property type="term" value="F:oxidoreductase activity"/>
    <property type="evidence" value="ECO:0007669"/>
    <property type="project" value="UniProtKB-KW"/>
</dbReference>
<organism evidence="7 8">
    <name type="scientific">Acidaminobacter hydrogenoformans DSM 2784</name>
    <dbReference type="NCBI Taxonomy" id="1120920"/>
    <lineage>
        <taxon>Bacteria</taxon>
        <taxon>Bacillati</taxon>
        <taxon>Bacillota</taxon>
        <taxon>Clostridia</taxon>
        <taxon>Peptostreptococcales</taxon>
        <taxon>Acidaminobacteraceae</taxon>
        <taxon>Acidaminobacter</taxon>
    </lineage>
</organism>
<dbReference type="InterPro" id="IPR000415">
    <property type="entry name" value="Nitroreductase-like"/>
</dbReference>
<name>A0A1G5S7T7_9FIRM</name>
<gene>
    <name evidence="7" type="ORF">SAMN03080599_03025</name>
</gene>
<feature type="domain" description="Putative nitroreductase TM1586" evidence="6">
    <location>
        <begin position="6"/>
        <end position="220"/>
    </location>
</feature>
<evidence type="ECO:0000256" key="4">
    <source>
        <dbReference type="ARBA" id="ARBA00022643"/>
    </source>
</evidence>
<evidence type="ECO:0000313" key="8">
    <source>
        <dbReference type="Proteomes" id="UP000199208"/>
    </source>
</evidence>
<dbReference type="Gene3D" id="3.40.109.30">
    <property type="entry name" value="putative nitroreductase (tm1586), domain 2"/>
    <property type="match status" value="1"/>
</dbReference>
<evidence type="ECO:0000256" key="3">
    <source>
        <dbReference type="ARBA" id="ARBA00022630"/>
    </source>
</evidence>
<keyword evidence="4" id="KW-0288">FMN</keyword>
<evidence type="ECO:0000256" key="2">
    <source>
        <dbReference type="ARBA" id="ARBA00007118"/>
    </source>
</evidence>
<evidence type="ECO:0000259" key="6">
    <source>
        <dbReference type="Pfam" id="PF14512"/>
    </source>
</evidence>
<comment type="cofactor">
    <cofactor evidence="1">
        <name>FMN</name>
        <dbReference type="ChEBI" id="CHEBI:58210"/>
    </cofactor>
</comment>
<comment type="similarity">
    <text evidence="2">Belongs to the nitroreductase family.</text>
</comment>
<dbReference type="PANTHER" id="PTHR43673:SF2">
    <property type="entry name" value="NITROREDUCTASE"/>
    <property type="match status" value="1"/>
</dbReference>
<proteinExistence type="inferred from homology"/>
<evidence type="ECO:0000256" key="5">
    <source>
        <dbReference type="ARBA" id="ARBA00023002"/>
    </source>
</evidence>
<dbReference type="RefSeq" id="WP_092592935.1">
    <property type="nucleotide sequence ID" value="NZ_FMWL01000023.1"/>
</dbReference>
<keyword evidence="5" id="KW-0560">Oxidoreductase</keyword>
<accession>A0A1G5S7T7</accession>
<keyword evidence="3" id="KW-0285">Flavoprotein</keyword>
<evidence type="ECO:0000256" key="1">
    <source>
        <dbReference type="ARBA" id="ARBA00001917"/>
    </source>
</evidence>
<dbReference type="AlphaFoldDB" id="A0A1G5S7T7"/>
<protein>
    <submittedName>
        <fullName evidence="7">Putative TM nitroreductase</fullName>
    </submittedName>
</protein>
<dbReference type="SUPFAM" id="SSF55469">
    <property type="entry name" value="FMN-dependent nitroreductase-like"/>
    <property type="match status" value="1"/>
</dbReference>
<dbReference type="OrthoDB" id="9814075at2"/>
<dbReference type="EMBL" id="FMWL01000023">
    <property type="protein sequence ID" value="SCZ81781.1"/>
    <property type="molecule type" value="Genomic_DNA"/>
</dbReference>
<dbReference type="STRING" id="1120920.SAMN03080599_03025"/>
<reference evidence="7 8" key="1">
    <citation type="submission" date="2016-10" db="EMBL/GenBank/DDBJ databases">
        <authorList>
            <person name="de Groot N.N."/>
        </authorList>
    </citation>
    <scope>NUCLEOTIDE SEQUENCE [LARGE SCALE GENOMIC DNA]</scope>
    <source>
        <strain evidence="7 8">DSM 2784</strain>
    </source>
</reference>
<dbReference type="PANTHER" id="PTHR43673">
    <property type="entry name" value="NAD(P)H NITROREDUCTASE YDGI-RELATED"/>
    <property type="match status" value="1"/>
</dbReference>
<dbReference type="Pfam" id="PF14512">
    <property type="entry name" value="TM1586_NiRdase"/>
    <property type="match status" value="1"/>
</dbReference>
<sequence length="254" mass="28218">MINQQLYDTIFKRKSVRKYDMNPLSETILNEVKAFANSALPLVPELKYTYTYLSAGDIKNLLPIKAPHYLCLYSETKDHYLMNAGYLLQQIDLFLSERGLGSCWLGMAKPNKQVVAQQDGLEFVIMLAFGMPAEPVHRTSVGEFKRKPVEAITRMGGEVPELLEAVRLAPSASNSQPWIVGGTPSAITVSREKLNLIRGALYNKMNQIDIGIALLHLELAIRRQGGQPVYDFAAADGTTGGEFMAKVEVKPIDE</sequence>
<dbReference type="InterPro" id="IPR029478">
    <property type="entry name" value="TM1586_NiRdase"/>
</dbReference>
<dbReference type="Gene3D" id="3.40.109.10">
    <property type="entry name" value="NADH Oxidase"/>
    <property type="match status" value="1"/>
</dbReference>
<keyword evidence="8" id="KW-1185">Reference proteome</keyword>
<dbReference type="Proteomes" id="UP000199208">
    <property type="component" value="Unassembled WGS sequence"/>
</dbReference>